<protein>
    <submittedName>
        <fullName evidence="1">Uncharacterized protein</fullName>
    </submittedName>
</protein>
<dbReference type="EMBL" id="JARBHB010000008">
    <property type="protein sequence ID" value="KAJ8876436.1"/>
    <property type="molecule type" value="Genomic_DNA"/>
</dbReference>
<comment type="caution">
    <text evidence="1">The sequence shown here is derived from an EMBL/GenBank/DDBJ whole genome shotgun (WGS) entry which is preliminary data.</text>
</comment>
<sequence>MWVSTVTGKIYKVHKSNLFQIEIIAAYNPNVNNARDFLDFMEALSKMVVLRDFNIDALKDSILLERELGETPSSSYTLIEHIFINNDEAKLKIANIGYSFTDHKRLIFYLDRGDLFKD</sequence>
<proteinExistence type="predicted"/>
<reference evidence="1 2" key="1">
    <citation type="submission" date="2023-02" db="EMBL/GenBank/DDBJ databases">
        <title>LHISI_Scaffold_Assembly.</title>
        <authorList>
            <person name="Stuart O.P."/>
            <person name="Cleave R."/>
            <person name="Magrath M.J.L."/>
            <person name="Mikheyev A.S."/>
        </authorList>
    </citation>
    <scope>NUCLEOTIDE SEQUENCE [LARGE SCALE GENOMIC DNA]</scope>
    <source>
        <strain evidence="1">Daus_M_001</strain>
        <tissue evidence="1">Leg muscle</tissue>
    </source>
</reference>
<gene>
    <name evidence="1" type="ORF">PR048_020881</name>
</gene>
<name>A0ABQ9GWN2_9NEOP</name>
<accession>A0ABQ9GWN2</accession>
<evidence type="ECO:0000313" key="1">
    <source>
        <dbReference type="EMBL" id="KAJ8876436.1"/>
    </source>
</evidence>
<evidence type="ECO:0000313" key="2">
    <source>
        <dbReference type="Proteomes" id="UP001159363"/>
    </source>
</evidence>
<organism evidence="1 2">
    <name type="scientific">Dryococelus australis</name>
    <dbReference type="NCBI Taxonomy" id="614101"/>
    <lineage>
        <taxon>Eukaryota</taxon>
        <taxon>Metazoa</taxon>
        <taxon>Ecdysozoa</taxon>
        <taxon>Arthropoda</taxon>
        <taxon>Hexapoda</taxon>
        <taxon>Insecta</taxon>
        <taxon>Pterygota</taxon>
        <taxon>Neoptera</taxon>
        <taxon>Polyneoptera</taxon>
        <taxon>Phasmatodea</taxon>
        <taxon>Verophasmatodea</taxon>
        <taxon>Anareolatae</taxon>
        <taxon>Phasmatidae</taxon>
        <taxon>Eurycanthinae</taxon>
        <taxon>Dryococelus</taxon>
    </lineage>
</organism>
<dbReference type="Proteomes" id="UP001159363">
    <property type="component" value="Chromosome 7"/>
</dbReference>
<keyword evidence="2" id="KW-1185">Reference proteome</keyword>